<sequence length="81" mass="9649">MESHQEFEQEQKFQRAPSVEALPPQRTQDDTESFEHFYAFIIEQIDQLPKNLQARAKREIILVAEEIYGRILEENRFATPK</sequence>
<keyword evidence="2" id="KW-1185">Reference proteome</keyword>
<protein>
    <submittedName>
        <fullName evidence="3">BESS domain-containing protein</fullName>
    </submittedName>
</protein>
<evidence type="ECO:0000256" key="1">
    <source>
        <dbReference type="SAM" id="MobiDB-lite"/>
    </source>
</evidence>
<name>A0A1I7ZIE6_9BILA</name>
<dbReference type="WBParaSite" id="L893_g26846.t1">
    <property type="protein sequence ID" value="L893_g26846.t1"/>
    <property type="gene ID" value="L893_g26846"/>
</dbReference>
<organism evidence="2 3">
    <name type="scientific">Steinernema glaseri</name>
    <dbReference type="NCBI Taxonomy" id="37863"/>
    <lineage>
        <taxon>Eukaryota</taxon>
        <taxon>Metazoa</taxon>
        <taxon>Ecdysozoa</taxon>
        <taxon>Nematoda</taxon>
        <taxon>Chromadorea</taxon>
        <taxon>Rhabditida</taxon>
        <taxon>Tylenchina</taxon>
        <taxon>Panagrolaimomorpha</taxon>
        <taxon>Strongyloidoidea</taxon>
        <taxon>Steinernematidae</taxon>
        <taxon>Steinernema</taxon>
    </lineage>
</organism>
<evidence type="ECO:0000313" key="3">
    <source>
        <dbReference type="WBParaSite" id="L893_g26846.t1"/>
    </source>
</evidence>
<dbReference type="AlphaFoldDB" id="A0A1I7ZIE6"/>
<evidence type="ECO:0000313" key="2">
    <source>
        <dbReference type="Proteomes" id="UP000095287"/>
    </source>
</evidence>
<dbReference type="Proteomes" id="UP000095287">
    <property type="component" value="Unplaced"/>
</dbReference>
<accession>A0A1I7ZIE6</accession>
<feature type="compositionally biased region" description="Basic and acidic residues" evidence="1">
    <location>
        <begin position="1"/>
        <end position="13"/>
    </location>
</feature>
<reference evidence="3" key="1">
    <citation type="submission" date="2016-11" db="UniProtKB">
        <authorList>
            <consortium name="WormBaseParasite"/>
        </authorList>
    </citation>
    <scope>IDENTIFICATION</scope>
</reference>
<proteinExistence type="predicted"/>
<feature type="region of interest" description="Disordered" evidence="1">
    <location>
        <begin position="1"/>
        <end position="30"/>
    </location>
</feature>